<reference evidence="2" key="1">
    <citation type="submission" date="2022-11" db="EMBL/GenBank/DDBJ databases">
        <title>Hoeflea poritis sp. nov., isolated from scleractinian coral Porites lutea.</title>
        <authorList>
            <person name="Zhang G."/>
            <person name="Wei Q."/>
            <person name="Cai L."/>
        </authorList>
    </citation>
    <scope>NUCLEOTIDE SEQUENCE</scope>
    <source>
        <strain evidence="2">E7-10</strain>
    </source>
</reference>
<dbReference type="Gene3D" id="2.40.10.220">
    <property type="entry name" value="predicted glycosyltransferase like domains"/>
    <property type="match status" value="1"/>
</dbReference>
<dbReference type="Pfam" id="PF07238">
    <property type="entry name" value="PilZ"/>
    <property type="match status" value="1"/>
</dbReference>
<evidence type="ECO:0000313" key="2">
    <source>
        <dbReference type="EMBL" id="MDA4846868.1"/>
    </source>
</evidence>
<keyword evidence="3" id="KW-1185">Reference proteome</keyword>
<sequence>MQLANGSAQQLVMEPEEDTAFQNVVVNLHGRLMCADFTEYECVAVEMSPGQVRFKTSALPRVAERIVSYIDHIGRIEGKVTELLDDGFMIAVQAPDRKRQKLAAQLTWFANRNELGLPEDRRHERIVPRNPNAEIRLPDGDTYACRIVDLSMSGAALELEIRPELGTQVILGTMRARVIRHFDDGIAIEFATIQPPESLENFI</sequence>
<feature type="domain" description="Ig-like" evidence="1">
    <location>
        <begin position="60"/>
        <end position="162"/>
    </location>
</feature>
<gene>
    <name evidence="2" type="ORF">OOZ53_16020</name>
</gene>
<accession>A0ABT4VQ84</accession>
<protein>
    <submittedName>
        <fullName evidence="2">PilZ domain-containing protein</fullName>
    </submittedName>
</protein>
<evidence type="ECO:0000259" key="1">
    <source>
        <dbReference type="PROSITE" id="PS50835"/>
    </source>
</evidence>
<dbReference type="InterPro" id="IPR007110">
    <property type="entry name" value="Ig-like_dom"/>
</dbReference>
<comment type="caution">
    <text evidence="2">The sequence shown here is derived from an EMBL/GenBank/DDBJ whole genome shotgun (WGS) entry which is preliminary data.</text>
</comment>
<name>A0ABT4VQ84_9HYPH</name>
<dbReference type="EMBL" id="JAPJZH010000009">
    <property type="protein sequence ID" value="MDA4846868.1"/>
    <property type="molecule type" value="Genomic_DNA"/>
</dbReference>
<evidence type="ECO:0000313" key="3">
    <source>
        <dbReference type="Proteomes" id="UP001148313"/>
    </source>
</evidence>
<dbReference type="RefSeq" id="WP_271090660.1">
    <property type="nucleotide sequence ID" value="NZ_JAPJZH010000009.1"/>
</dbReference>
<dbReference type="InterPro" id="IPR009875">
    <property type="entry name" value="PilZ_domain"/>
</dbReference>
<proteinExistence type="predicted"/>
<dbReference type="SUPFAM" id="SSF141371">
    <property type="entry name" value="PilZ domain-like"/>
    <property type="match status" value="1"/>
</dbReference>
<dbReference type="PROSITE" id="PS50835">
    <property type="entry name" value="IG_LIKE"/>
    <property type="match status" value="1"/>
</dbReference>
<dbReference type="Proteomes" id="UP001148313">
    <property type="component" value="Unassembled WGS sequence"/>
</dbReference>
<organism evidence="2 3">
    <name type="scientific">Hoeflea poritis</name>
    <dbReference type="NCBI Taxonomy" id="2993659"/>
    <lineage>
        <taxon>Bacteria</taxon>
        <taxon>Pseudomonadati</taxon>
        <taxon>Pseudomonadota</taxon>
        <taxon>Alphaproteobacteria</taxon>
        <taxon>Hyphomicrobiales</taxon>
        <taxon>Rhizobiaceae</taxon>
        <taxon>Hoeflea</taxon>
    </lineage>
</organism>